<evidence type="ECO:0000256" key="1">
    <source>
        <dbReference type="SAM" id="MobiDB-lite"/>
    </source>
</evidence>
<keyword evidence="3" id="KW-1185">Reference proteome</keyword>
<feature type="compositionally biased region" description="Polar residues" evidence="1">
    <location>
        <begin position="30"/>
        <end position="43"/>
    </location>
</feature>
<proteinExistence type="predicted"/>
<dbReference type="RefSeq" id="WP_377555058.1">
    <property type="nucleotide sequence ID" value="NZ_JBHUHQ010000006.1"/>
</dbReference>
<comment type="caution">
    <text evidence="2">The sequence shown here is derived from an EMBL/GenBank/DDBJ whole genome shotgun (WGS) entry which is preliminary data.</text>
</comment>
<evidence type="ECO:0008006" key="4">
    <source>
        <dbReference type="Google" id="ProtNLM"/>
    </source>
</evidence>
<name>A0ABW4VXC0_9BACI</name>
<evidence type="ECO:0000313" key="3">
    <source>
        <dbReference type="Proteomes" id="UP001597383"/>
    </source>
</evidence>
<evidence type="ECO:0000313" key="2">
    <source>
        <dbReference type="EMBL" id="MFD2043331.1"/>
    </source>
</evidence>
<organism evidence="2 3">
    <name type="scientific">Ornithinibacillus salinisoli</name>
    <dbReference type="NCBI Taxonomy" id="1848459"/>
    <lineage>
        <taxon>Bacteria</taxon>
        <taxon>Bacillati</taxon>
        <taxon>Bacillota</taxon>
        <taxon>Bacilli</taxon>
        <taxon>Bacillales</taxon>
        <taxon>Bacillaceae</taxon>
        <taxon>Ornithinibacillus</taxon>
    </lineage>
</organism>
<dbReference type="Proteomes" id="UP001597383">
    <property type="component" value="Unassembled WGS sequence"/>
</dbReference>
<sequence>MPYKGKDQYKVVTGKYKNKTGGLEFGYEYSSGNRTKSRQLAKQENNKRK</sequence>
<dbReference type="EMBL" id="JBHUHQ010000006">
    <property type="protein sequence ID" value="MFD2043331.1"/>
    <property type="molecule type" value="Genomic_DNA"/>
</dbReference>
<gene>
    <name evidence="2" type="ORF">ACFSJF_03410</name>
</gene>
<reference evidence="3" key="1">
    <citation type="journal article" date="2019" name="Int. J. Syst. Evol. Microbiol.">
        <title>The Global Catalogue of Microorganisms (GCM) 10K type strain sequencing project: providing services to taxonomists for standard genome sequencing and annotation.</title>
        <authorList>
            <consortium name="The Broad Institute Genomics Platform"/>
            <consortium name="The Broad Institute Genome Sequencing Center for Infectious Disease"/>
            <person name="Wu L."/>
            <person name="Ma J."/>
        </authorList>
    </citation>
    <scope>NUCLEOTIDE SEQUENCE [LARGE SCALE GENOMIC DNA]</scope>
    <source>
        <strain evidence="3">R28</strain>
    </source>
</reference>
<feature type="region of interest" description="Disordered" evidence="1">
    <location>
        <begin position="20"/>
        <end position="49"/>
    </location>
</feature>
<accession>A0ABW4VXC0</accession>
<protein>
    <recommendedName>
        <fullName evidence="4">AP2-like integrase N-terminal domain-containing protein</fullName>
    </recommendedName>
</protein>